<keyword evidence="3" id="KW-1185">Reference proteome</keyword>
<dbReference type="InterPro" id="IPR019734">
    <property type="entry name" value="TPR_rpt"/>
</dbReference>
<proteinExistence type="predicted"/>
<feature type="compositionally biased region" description="Polar residues" evidence="1">
    <location>
        <begin position="140"/>
        <end position="157"/>
    </location>
</feature>
<dbReference type="SUPFAM" id="SSF48452">
    <property type="entry name" value="TPR-like"/>
    <property type="match status" value="1"/>
</dbReference>
<dbReference type="RefSeq" id="WP_310834381.1">
    <property type="nucleotide sequence ID" value="NZ_JAALHA020000028.1"/>
</dbReference>
<gene>
    <name evidence="2" type="ORF">G7B40_035650</name>
</gene>
<reference evidence="3" key="1">
    <citation type="journal article" date="2021" name="Science">
        <title>Hunting the eagle killer: A cyanobacterial neurotoxin causes vacuolar myelinopathy.</title>
        <authorList>
            <person name="Breinlinger S."/>
            <person name="Phillips T.J."/>
            <person name="Haram B.N."/>
            <person name="Mares J."/>
            <person name="Martinez Yerena J.A."/>
            <person name="Hrouzek P."/>
            <person name="Sobotka R."/>
            <person name="Henderson W.M."/>
            <person name="Schmieder P."/>
            <person name="Williams S.M."/>
            <person name="Lauderdale J.D."/>
            <person name="Wilde H.D."/>
            <person name="Gerrin W."/>
            <person name="Kust A."/>
            <person name="Washington J.W."/>
            <person name="Wagner C."/>
            <person name="Geier B."/>
            <person name="Liebeke M."/>
            <person name="Enke H."/>
            <person name="Niedermeyer T.H.J."/>
            <person name="Wilde S.B."/>
        </authorList>
    </citation>
    <scope>NUCLEOTIDE SEQUENCE [LARGE SCALE GENOMIC DNA]</scope>
    <source>
        <strain evidence="3">Thurmond2011</strain>
    </source>
</reference>
<dbReference type="InterPro" id="IPR011990">
    <property type="entry name" value="TPR-like_helical_dom_sf"/>
</dbReference>
<evidence type="ECO:0000313" key="3">
    <source>
        <dbReference type="Proteomes" id="UP000667802"/>
    </source>
</evidence>
<dbReference type="Pfam" id="PF13424">
    <property type="entry name" value="TPR_12"/>
    <property type="match status" value="1"/>
</dbReference>
<evidence type="ECO:0000256" key="1">
    <source>
        <dbReference type="SAM" id="MobiDB-lite"/>
    </source>
</evidence>
<feature type="region of interest" description="Disordered" evidence="1">
    <location>
        <begin position="138"/>
        <end position="157"/>
    </location>
</feature>
<dbReference type="AlphaFoldDB" id="A0AAP5MDN4"/>
<sequence>MSKSGFKFIFILSSAAIAKRGGVRPWRLPLAEAPIATSIMLNSKTVYAVTQRESIEPTAKSAQQYSSEVAKVAIGASPCGEAAPTPPRFAIAGIGVVLVTGLLVYSFLYQKRRISRVEQDRKTKDRFRAEFMCDPIVRPSSKQDTSTTNRQETVVTPTKDSVSKPVIKITPSEYCQKLITDIVATALKGEIRSKQYIYRQLEANINDGTGEIFERCLSDRLNTTQSELDNTTNSPKLFERETPELKRSRLSRTLKALQSIQTEWERFQTQKRNKAAVTAAAQRIVTASGVYRFSALLEIIDPNQNQVFSQSQLQELAQELTQAADSSDDSSTKQEIQQLAIGITRGMTSYEQLESSLVSWIYQSTQVPIGLRESAPTQEPWATWAMQTTSPLPQLLFYVLASNASAIEVVLRQSYIYIGDWVELAVVLQRMQRGLVNWFEKQPYDSKWGKSAAIGTFLNFAIVWCELSNGFHTASHIERTTAEQLAKVCFQIVLQTLRNFAHREYFPLYGGVFAVFGRDSLRDAVTYFDKPLLEVEGTQEKARILTLLGYSQRILGKYEQADSFHQEALEIARQAGDQSCEIANLNHKSHICIAQKDYSQAINYSQRALILARQTGDRIGEAEAVATLGCSEVFAAQRIERIESDTYQTAIEYLQRGLQLSERLADSPFGNSLTSLQTQALCYTSLGIAYIALQKPQAAVDFLEKGKQAANFSGDKYLQGLNFLYLAESYYNLNNLEQAISHSSLGMYLLNEINAIEWRQAAGLLTILHGRIGDETVRQIIANDRNNIIKYIGVDGYDYLPELLKKYKDSQ</sequence>
<accession>A0AAP5MDN4</accession>
<dbReference type="SMART" id="SM00028">
    <property type="entry name" value="TPR"/>
    <property type="match status" value="3"/>
</dbReference>
<dbReference type="EMBL" id="JAALHA020000028">
    <property type="protein sequence ID" value="MDR9899853.1"/>
    <property type="molecule type" value="Genomic_DNA"/>
</dbReference>
<dbReference type="Gene3D" id="1.25.40.10">
    <property type="entry name" value="Tetratricopeptide repeat domain"/>
    <property type="match status" value="2"/>
</dbReference>
<comment type="caution">
    <text evidence="2">The sequence shown here is derived from an EMBL/GenBank/DDBJ whole genome shotgun (WGS) entry which is preliminary data.</text>
</comment>
<dbReference type="PANTHER" id="PTHR10098">
    <property type="entry name" value="RAPSYN-RELATED"/>
    <property type="match status" value="1"/>
</dbReference>
<organism evidence="2 3">
    <name type="scientific">Aetokthonos hydrillicola Thurmond2011</name>
    <dbReference type="NCBI Taxonomy" id="2712845"/>
    <lineage>
        <taxon>Bacteria</taxon>
        <taxon>Bacillati</taxon>
        <taxon>Cyanobacteriota</taxon>
        <taxon>Cyanophyceae</taxon>
        <taxon>Nostocales</taxon>
        <taxon>Hapalosiphonaceae</taxon>
        <taxon>Aetokthonos</taxon>
    </lineage>
</organism>
<protein>
    <submittedName>
        <fullName evidence="2">Tetratricopeptide repeat protein</fullName>
    </submittedName>
</protein>
<evidence type="ECO:0000313" key="2">
    <source>
        <dbReference type="EMBL" id="MDR9899853.1"/>
    </source>
</evidence>
<dbReference type="Proteomes" id="UP000667802">
    <property type="component" value="Unassembled WGS sequence"/>
</dbReference>
<name>A0AAP5MDN4_9CYAN</name>